<dbReference type="SUPFAM" id="SSF54909">
    <property type="entry name" value="Dimeric alpha+beta barrel"/>
    <property type="match status" value="1"/>
</dbReference>
<dbReference type="Proteomes" id="UP000598426">
    <property type="component" value="Unassembled WGS sequence"/>
</dbReference>
<dbReference type="Pfam" id="PF03795">
    <property type="entry name" value="YCII"/>
    <property type="match status" value="1"/>
</dbReference>
<dbReference type="InterPro" id="IPR005545">
    <property type="entry name" value="YCII"/>
</dbReference>
<proteinExistence type="inferred from homology"/>
<evidence type="ECO:0000313" key="3">
    <source>
        <dbReference type="EMBL" id="MBD3940820.1"/>
    </source>
</evidence>
<protein>
    <recommendedName>
        <fullName evidence="2">YCII-related domain-containing protein</fullName>
    </recommendedName>
</protein>
<reference evidence="3 4" key="1">
    <citation type="submission" date="2020-09" db="EMBL/GenBank/DDBJ databases">
        <title>Isolation and identification of active actinomycetes.</title>
        <authorList>
            <person name="Li X."/>
        </authorList>
    </citation>
    <scope>NUCLEOTIDE SEQUENCE [LARGE SCALE GENOMIC DNA]</scope>
    <source>
        <strain evidence="3 4">NEAU-LLC</strain>
    </source>
</reference>
<dbReference type="PANTHER" id="PTHR35174">
    <property type="entry name" value="BLL7171 PROTEIN-RELATED"/>
    <property type="match status" value="1"/>
</dbReference>
<feature type="domain" description="YCII-related" evidence="2">
    <location>
        <begin position="3"/>
        <end position="96"/>
    </location>
</feature>
<evidence type="ECO:0000256" key="1">
    <source>
        <dbReference type="ARBA" id="ARBA00007689"/>
    </source>
</evidence>
<comment type="caution">
    <text evidence="3">The sequence shown here is derived from an EMBL/GenBank/DDBJ whole genome shotgun (WGS) entry which is preliminary data.</text>
</comment>
<sequence length="117" mass="12460">MAQYLILIYGDEAQWDARTEDGMRATDAGHQAFTERAGGAILASGELEPSITATTVRAGGERPLITDGPFLETKEVLGGFYLVDVPDLDEALALAALLHETTEDHGGVQVQPLVQHG</sequence>
<dbReference type="PANTHER" id="PTHR35174:SF3">
    <property type="entry name" value="BLL7171 PROTEIN"/>
    <property type="match status" value="1"/>
</dbReference>
<organism evidence="3 4">
    <name type="scientific">Microbacterium helvum</name>
    <dbReference type="NCBI Taxonomy" id="2773713"/>
    <lineage>
        <taxon>Bacteria</taxon>
        <taxon>Bacillati</taxon>
        <taxon>Actinomycetota</taxon>
        <taxon>Actinomycetes</taxon>
        <taxon>Micrococcales</taxon>
        <taxon>Microbacteriaceae</taxon>
        <taxon>Microbacterium</taxon>
    </lineage>
</organism>
<dbReference type="InterPro" id="IPR011008">
    <property type="entry name" value="Dimeric_a/b-barrel"/>
</dbReference>
<dbReference type="RefSeq" id="WP_191170462.1">
    <property type="nucleotide sequence ID" value="NZ_JACXZS010000002.1"/>
</dbReference>
<accession>A0ABR8NJG6</accession>
<evidence type="ECO:0000313" key="4">
    <source>
        <dbReference type="Proteomes" id="UP000598426"/>
    </source>
</evidence>
<evidence type="ECO:0000259" key="2">
    <source>
        <dbReference type="Pfam" id="PF03795"/>
    </source>
</evidence>
<name>A0ABR8NJG6_9MICO</name>
<dbReference type="EMBL" id="JACXZS010000002">
    <property type="protein sequence ID" value="MBD3940820.1"/>
    <property type="molecule type" value="Genomic_DNA"/>
</dbReference>
<comment type="similarity">
    <text evidence="1">Belongs to the YciI family.</text>
</comment>
<keyword evidence="4" id="KW-1185">Reference proteome</keyword>
<gene>
    <name evidence="3" type="ORF">IF188_03775</name>
</gene>
<dbReference type="Gene3D" id="3.30.70.1060">
    <property type="entry name" value="Dimeric alpha+beta barrel"/>
    <property type="match status" value="1"/>
</dbReference>